<dbReference type="AlphaFoldDB" id="A0A1G2HTB3"/>
<organism evidence="7 8">
    <name type="scientific">Candidatus Staskawiczbacteria bacterium RIFCSPHIGHO2_01_FULL_36_16</name>
    <dbReference type="NCBI Taxonomy" id="1802200"/>
    <lineage>
        <taxon>Bacteria</taxon>
        <taxon>Candidatus Staskawicziibacteriota</taxon>
    </lineage>
</organism>
<dbReference type="GO" id="GO:0003735">
    <property type="term" value="F:structural constituent of ribosome"/>
    <property type="evidence" value="ECO:0007669"/>
    <property type="project" value="InterPro"/>
</dbReference>
<dbReference type="STRING" id="1802200.A2812_01030"/>
<dbReference type="HAMAP" id="MF_00374">
    <property type="entry name" value="Ribosomal_uL29"/>
    <property type="match status" value="1"/>
</dbReference>
<dbReference type="Proteomes" id="UP000177190">
    <property type="component" value="Unassembled WGS sequence"/>
</dbReference>
<evidence type="ECO:0000256" key="4">
    <source>
        <dbReference type="ARBA" id="ARBA00035204"/>
    </source>
</evidence>
<accession>A0A1G2HTB3</accession>
<dbReference type="Pfam" id="PF00831">
    <property type="entry name" value="Ribosomal_L29"/>
    <property type="match status" value="1"/>
</dbReference>
<dbReference type="SUPFAM" id="SSF46561">
    <property type="entry name" value="Ribosomal protein L29 (L29p)"/>
    <property type="match status" value="1"/>
</dbReference>
<keyword evidence="2 5" id="KW-0689">Ribosomal protein</keyword>
<evidence type="ECO:0000256" key="5">
    <source>
        <dbReference type="HAMAP-Rule" id="MF_00374"/>
    </source>
</evidence>
<evidence type="ECO:0000313" key="7">
    <source>
        <dbReference type="EMBL" id="OGZ65693.1"/>
    </source>
</evidence>
<evidence type="ECO:0000256" key="6">
    <source>
        <dbReference type="SAM" id="Coils"/>
    </source>
</evidence>
<dbReference type="Gene3D" id="1.10.287.310">
    <property type="match status" value="1"/>
</dbReference>
<dbReference type="EMBL" id="MHOM01000001">
    <property type="protein sequence ID" value="OGZ65693.1"/>
    <property type="molecule type" value="Genomic_DNA"/>
</dbReference>
<feature type="coiled-coil region" evidence="6">
    <location>
        <begin position="4"/>
        <end position="31"/>
    </location>
</feature>
<sequence>MKASELRKKDKKELEKMVQDLRKKLSDLRFRFSSNKLKNVKEISNSKKEMARILTILRNYE</sequence>
<gene>
    <name evidence="5" type="primary">rpmC</name>
    <name evidence="7" type="ORF">A2812_01030</name>
</gene>
<evidence type="ECO:0000256" key="1">
    <source>
        <dbReference type="ARBA" id="ARBA00009254"/>
    </source>
</evidence>
<protein>
    <recommendedName>
        <fullName evidence="4 5">Large ribosomal subunit protein uL29</fullName>
    </recommendedName>
</protein>
<reference evidence="7 8" key="1">
    <citation type="journal article" date="2016" name="Nat. Commun.">
        <title>Thousands of microbial genomes shed light on interconnected biogeochemical processes in an aquifer system.</title>
        <authorList>
            <person name="Anantharaman K."/>
            <person name="Brown C.T."/>
            <person name="Hug L.A."/>
            <person name="Sharon I."/>
            <person name="Castelle C.J."/>
            <person name="Probst A.J."/>
            <person name="Thomas B.C."/>
            <person name="Singh A."/>
            <person name="Wilkins M.J."/>
            <person name="Karaoz U."/>
            <person name="Brodie E.L."/>
            <person name="Williams K.H."/>
            <person name="Hubbard S.S."/>
            <person name="Banfield J.F."/>
        </authorList>
    </citation>
    <scope>NUCLEOTIDE SEQUENCE [LARGE SCALE GENOMIC DNA]</scope>
</reference>
<comment type="similarity">
    <text evidence="1 5">Belongs to the universal ribosomal protein uL29 family.</text>
</comment>
<dbReference type="GO" id="GO:0005840">
    <property type="term" value="C:ribosome"/>
    <property type="evidence" value="ECO:0007669"/>
    <property type="project" value="UniProtKB-KW"/>
</dbReference>
<name>A0A1G2HTB3_9BACT</name>
<dbReference type="InterPro" id="IPR001854">
    <property type="entry name" value="Ribosomal_uL29"/>
</dbReference>
<dbReference type="GO" id="GO:0006412">
    <property type="term" value="P:translation"/>
    <property type="evidence" value="ECO:0007669"/>
    <property type="project" value="UniProtKB-UniRule"/>
</dbReference>
<keyword evidence="6" id="KW-0175">Coiled coil</keyword>
<evidence type="ECO:0000256" key="2">
    <source>
        <dbReference type="ARBA" id="ARBA00022980"/>
    </source>
</evidence>
<evidence type="ECO:0000256" key="3">
    <source>
        <dbReference type="ARBA" id="ARBA00023274"/>
    </source>
</evidence>
<comment type="caution">
    <text evidence="7">The sequence shown here is derived from an EMBL/GenBank/DDBJ whole genome shotgun (WGS) entry which is preliminary data.</text>
</comment>
<keyword evidence="3 5" id="KW-0687">Ribonucleoprotein</keyword>
<proteinExistence type="inferred from homology"/>
<evidence type="ECO:0000313" key="8">
    <source>
        <dbReference type="Proteomes" id="UP000177190"/>
    </source>
</evidence>
<dbReference type="InterPro" id="IPR036049">
    <property type="entry name" value="Ribosomal_uL29_sf"/>
</dbReference>
<dbReference type="GO" id="GO:1990904">
    <property type="term" value="C:ribonucleoprotein complex"/>
    <property type="evidence" value="ECO:0007669"/>
    <property type="project" value="UniProtKB-KW"/>
</dbReference>
<dbReference type="NCBIfam" id="TIGR00012">
    <property type="entry name" value="L29"/>
    <property type="match status" value="1"/>
</dbReference>